<evidence type="ECO:0000313" key="1">
    <source>
        <dbReference type="EMBL" id="KAH0457392.1"/>
    </source>
</evidence>
<organism evidence="1 2">
    <name type="scientific">Dendrobium chrysotoxum</name>
    <name type="common">Orchid</name>
    <dbReference type="NCBI Taxonomy" id="161865"/>
    <lineage>
        <taxon>Eukaryota</taxon>
        <taxon>Viridiplantae</taxon>
        <taxon>Streptophyta</taxon>
        <taxon>Embryophyta</taxon>
        <taxon>Tracheophyta</taxon>
        <taxon>Spermatophyta</taxon>
        <taxon>Magnoliopsida</taxon>
        <taxon>Liliopsida</taxon>
        <taxon>Asparagales</taxon>
        <taxon>Orchidaceae</taxon>
        <taxon>Epidendroideae</taxon>
        <taxon>Malaxideae</taxon>
        <taxon>Dendrobiinae</taxon>
        <taxon>Dendrobium</taxon>
    </lineage>
</organism>
<reference evidence="1 2" key="1">
    <citation type="journal article" date="2021" name="Hortic Res">
        <title>Chromosome-scale assembly of the Dendrobium chrysotoxum genome enhances the understanding of orchid evolution.</title>
        <authorList>
            <person name="Zhang Y."/>
            <person name="Zhang G.Q."/>
            <person name="Zhang D."/>
            <person name="Liu X.D."/>
            <person name="Xu X.Y."/>
            <person name="Sun W.H."/>
            <person name="Yu X."/>
            <person name="Zhu X."/>
            <person name="Wang Z.W."/>
            <person name="Zhao X."/>
            <person name="Zhong W.Y."/>
            <person name="Chen H."/>
            <person name="Yin W.L."/>
            <person name="Huang T."/>
            <person name="Niu S.C."/>
            <person name="Liu Z.J."/>
        </authorList>
    </citation>
    <scope>NUCLEOTIDE SEQUENCE [LARGE SCALE GENOMIC DNA]</scope>
    <source>
        <strain evidence="1">Lindl</strain>
    </source>
</reference>
<accession>A0AAV7GM82</accession>
<dbReference type="EMBL" id="JAGFBR010000012">
    <property type="protein sequence ID" value="KAH0457392.1"/>
    <property type="molecule type" value="Genomic_DNA"/>
</dbReference>
<dbReference type="AlphaFoldDB" id="A0AAV7GM82"/>
<comment type="caution">
    <text evidence="1">The sequence shown here is derived from an EMBL/GenBank/DDBJ whole genome shotgun (WGS) entry which is preliminary data.</text>
</comment>
<sequence length="120" mass="13452">MVAYNSNLITKEENKPSCNSQHISRSIQTTITKTNLDIFQIQLVKNEISLLPAFNFKKDNSLYLLGNGNGTSCLHIKLSIITLLPDKVHSSINCEKHSIFLRASNLETINVLKSLKKGRP</sequence>
<evidence type="ECO:0000313" key="2">
    <source>
        <dbReference type="Proteomes" id="UP000775213"/>
    </source>
</evidence>
<dbReference type="Proteomes" id="UP000775213">
    <property type="component" value="Unassembled WGS sequence"/>
</dbReference>
<gene>
    <name evidence="1" type="ORF">IEQ34_012707</name>
</gene>
<protein>
    <submittedName>
        <fullName evidence="1">Uncharacterized protein</fullName>
    </submittedName>
</protein>
<keyword evidence="2" id="KW-1185">Reference proteome</keyword>
<name>A0AAV7GM82_DENCH</name>
<proteinExistence type="predicted"/>